<comment type="caution">
    <text evidence="2">The sequence shown here is derived from an EMBL/GenBank/DDBJ whole genome shotgun (WGS) entry which is preliminary data.</text>
</comment>
<name>A0A4Y2L6H9_ARAVE</name>
<organism evidence="2 3">
    <name type="scientific">Araneus ventricosus</name>
    <name type="common">Orbweaver spider</name>
    <name type="synonym">Epeira ventricosa</name>
    <dbReference type="NCBI Taxonomy" id="182803"/>
    <lineage>
        <taxon>Eukaryota</taxon>
        <taxon>Metazoa</taxon>
        <taxon>Ecdysozoa</taxon>
        <taxon>Arthropoda</taxon>
        <taxon>Chelicerata</taxon>
        <taxon>Arachnida</taxon>
        <taxon>Araneae</taxon>
        <taxon>Araneomorphae</taxon>
        <taxon>Entelegynae</taxon>
        <taxon>Araneoidea</taxon>
        <taxon>Araneidae</taxon>
        <taxon>Araneus</taxon>
    </lineage>
</organism>
<gene>
    <name evidence="2" type="ORF">AVEN_232016_1</name>
</gene>
<feature type="region of interest" description="Disordered" evidence="1">
    <location>
        <begin position="1"/>
        <end position="33"/>
    </location>
</feature>
<dbReference type="Proteomes" id="UP000499080">
    <property type="component" value="Unassembled WGS sequence"/>
</dbReference>
<sequence length="80" mass="8911">MRPVGRRGEAGAFDRGSSHQGVKNRLVWAPSEGRVNFPPPPTFDFWSLAGKGKEPRKNAKSVLKLEGNSEWNSSREDVVF</sequence>
<evidence type="ECO:0000256" key="1">
    <source>
        <dbReference type="SAM" id="MobiDB-lite"/>
    </source>
</evidence>
<accession>A0A4Y2L6H9</accession>
<dbReference type="AlphaFoldDB" id="A0A4Y2L6H9"/>
<dbReference type="EMBL" id="BGPR01005330">
    <property type="protein sequence ID" value="GBN09206.1"/>
    <property type="molecule type" value="Genomic_DNA"/>
</dbReference>
<protein>
    <submittedName>
        <fullName evidence="2">Uncharacterized protein</fullName>
    </submittedName>
</protein>
<keyword evidence="3" id="KW-1185">Reference proteome</keyword>
<reference evidence="2 3" key="1">
    <citation type="journal article" date="2019" name="Sci. Rep.">
        <title>Orb-weaving spider Araneus ventricosus genome elucidates the spidroin gene catalogue.</title>
        <authorList>
            <person name="Kono N."/>
            <person name="Nakamura H."/>
            <person name="Ohtoshi R."/>
            <person name="Moran D.A.P."/>
            <person name="Shinohara A."/>
            <person name="Yoshida Y."/>
            <person name="Fujiwara M."/>
            <person name="Mori M."/>
            <person name="Tomita M."/>
            <person name="Arakawa K."/>
        </authorList>
    </citation>
    <scope>NUCLEOTIDE SEQUENCE [LARGE SCALE GENOMIC DNA]</scope>
</reference>
<proteinExistence type="predicted"/>
<evidence type="ECO:0000313" key="3">
    <source>
        <dbReference type="Proteomes" id="UP000499080"/>
    </source>
</evidence>
<evidence type="ECO:0000313" key="2">
    <source>
        <dbReference type="EMBL" id="GBN09206.1"/>
    </source>
</evidence>